<dbReference type="PROSITE" id="PS51257">
    <property type="entry name" value="PROKAR_LIPOPROTEIN"/>
    <property type="match status" value="1"/>
</dbReference>
<feature type="region of interest" description="Disordered" evidence="1">
    <location>
        <begin position="32"/>
        <end position="52"/>
    </location>
</feature>
<feature type="chain" id="PRO_5008554052" description="BIG2 domain-containing protein" evidence="2">
    <location>
        <begin position="24"/>
        <end position="330"/>
    </location>
</feature>
<dbReference type="AlphaFoldDB" id="A0A1B3SLY4"/>
<accession>A0A1B3SLY4</accession>
<name>A0A1B3SLY4_9MOLU</name>
<keyword evidence="2" id="KW-0732">Signal</keyword>
<protein>
    <recommendedName>
        <fullName evidence="5">BIG2 domain-containing protein</fullName>
    </recommendedName>
</protein>
<keyword evidence="4" id="KW-1185">Reference proteome</keyword>
<evidence type="ECO:0008006" key="5">
    <source>
        <dbReference type="Google" id="ProtNLM"/>
    </source>
</evidence>
<reference evidence="3 4" key="1">
    <citation type="submission" date="2016-08" db="EMBL/GenBank/DDBJ databases">
        <title>Complete genome sequence of Spiroplasma helicoides TABS-2 (DSM 22551).</title>
        <authorList>
            <person name="Shen W.-Y."/>
            <person name="Lo W.-S."/>
            <person name="Lai Y.-C."/>
            <person name="Kuo C.-H."/>
        </authorList>
    </citation>
    <scope>NUCLEOTIDE SEQUENCE [LARGE SCALE GENOMIC DNA]</scope>
    <source>
        <strain evidence="3 4">TABS-2</strain>
    </source>
</reference>
<evidence type="ECO:0000313" key="4">
    <source>
        <dbReference type="Proteomes" id="UP000094378"/>
    </source>
</evidence>
<dbReference type="Proteomes" id="UP000094378">
    <property type="component" value="Chromosome"/>
</dbReference>
<dbReference type="RefSeq" id="WP_069117257.1">
    <property type="nucleotide sequence ID" value="NZ_CP017015.1"/>
</dbReference>
<feature type="compositionally biased region" description="Low complexity" evidence="1">
    <location>
        <begin position="39"/>
        <end position="49"/>
    </location>
</feature>
<feature type="signal peptide" evidence="2">
    <location>
        <begin position="1"/>
        <end position="23"/>
    </location>
</feature>
<proteinExistence type="predicted"/>
<dbReference type="Gene3D" id="2.60.40.1080">
    <property type="match status" value="1"/>
</dbReference>
<dbReference type="NCBIfam" id="NF038029">
    <property type="entry name" value="LP_plasma"/>
    <property type="match status" value="1"/>
</dbReference>
<evidence type="ECO:0000256" key="2">
    <source>
        <dbReference type="SAM" id="SignalP"/>
    </source>
</evidence>
<dbReference type="KEGG" id="shj:SHELI_v1c09860"/>
<organism evidence="3 4">
    <name type="scientific">Spiroplasma helicoides</name>
    <dbReference type="NCBI Taxonomy" id="216938"/>
    <lineage>
        <taxon>Bacteria</taxon>
        <taxon>Bacillati</taxon>
        <taxon>Mycoplasmatota</taxon>
        <taxon>Mollicutes</taxon>
        <taxon>Entomoplasmatales</taxon>
        <taxon>Spiroplasmataceae</taxon>
        <taxon>Spiroplasma</taxon>
    </lineage>
</organism>
<dbReference type="InterPro" id="IPR054816">
    <property type="entry name" value="Lipoprotein_mollicutes-type_CS"/>
</dbReference>
<sequence length="330" mass="37749">MKKILNFLAATGLVTTSGSVAFACNKNNSVNKVEEKPNNDSNQNNDPLNFGKNFKDQKIRFREKIELSLNFSKPKKGAYWYAKSQDNSVVQIQNDSSVDYNGTGKLAMTLIGGETEGETTIEVTYGSFTKSFKVTSYKGSTPYFDMIEDFEAVVDTQINKNTKGKKVFLNNPKLKENGENPDKQFRVKSSDETIVRVNFEKAQIYKDEKQEGLINFIGLKKGEAIITVTYEDNISTSFKVIVSEKFDLNNLENWRLEIDPNLNNLEGFKAALIDYLKDFGLTKANFNDELRLADFKKVEYIFKGSVWIYTNKKDNGKFLYDVHMYFYLKN</sequence>
<dbReference type="EMBL" id="CP017015">
    <property type="protein sequence ID" value="AOG60933.1"/>
    <property type="molecule type" value="Genomic_DNA"/>
</dbReference>
<evidence type="ECO:0000256" key="1">
    <source>
        <dbReference type="SAM" id="MobiDB-lite"/>
    </source>
</evidence>
<evidence type="ECO:0000313" key="3">
    <source>
        <dbReference type="EMBL" id="AOG60933.1"/>
    </source>
</evidence>
<gene>
    <name evidence="3" type="ORF">SHELI_v1c09860</name>
</gene>